<keyword evidence="7" id="KW-0809">Transit peptide</keyword>
<dbReference type="Pfam" id="PF02786">
    <property type="entry name" value="CPSase_L_D2"/>
    <property type="match status" value="1"/>
</dbReference>
<feature type="compositionally biased region" description="Basic and acidic residues" evidence="12">
    <location>
        <begin position="738"/>
        <end position="748"/>
    </location>
</feature>
<dbReference type="InterPro" id="IPR016185">
    <property type="entry name" value="PreATP-grasp_dom_sf"/>
</dbReference>
<dbReference type="PANTHER" id="PTHR18866:SF33">
    <property type="entry name" value="METHYLCROTONOYL-COA CARBOXYLASE SUBUNIT ALPHA, MITOCHONDRIAL-RELATED"/>
    <property type="match status" value="1"/>
</dbReference>
<keyword evidence="5 11" id="KW-0547">Nucleotide-binding</keyword>
<organism evidence="16 17">
    <name type="scientific">Riccia fluitans</name>
    <dbReference type="NCBI Taxonomy" id="41844"/>
    <lineage>
        <taxon>Eukaryota</taxon>
        <taxon>Viridiplantae</taxon>
        <taxon>Streptophyta</taxon>
        <taxon>Embryophyta</taxon>
        <taxon>Marchantiophyta</taxon>
        <taxon>Marchantiopsida</taxon>
        <taxon>Marchantiidae</taxon>
        <taxon>Marchantiales</taxon>
        <taxon>Ricciaceae</taxon>
        <taxon>Riccia</taxon>
    </lineage>
</organism>
<dbReference type="GO" id="GO:0004485">
    <property type="term" value="F:methylcrotonoyl-CoA carboxylase activity"/>
    <property type="evidence" value="ECO:0007669"/>
    <property type="project" value="UniProtKB-ARBA"/>
</dbReference>
<evidence type="ECO:0000256" key="3">
    <source>
        <dbReference type="ARBA" id="ARBA00005023"/>
    </source>
</evidence>
<dbReference type="SUPFAM" id="SSF51230">
    <property type="entry name" value="Single hybrid motif"/>
    <property type="match status" value="1"/>
</dbReference>
<keyword evidence="6 11" id="KW-0067">ATP-binding</keyword>
<dbReference type="InterPro" id="IPR005482">
    <property type="entry name" value="Biotin_COase_C"/>
</dbReference>
<dbReference type="Proteomes" id="UP001605036">
    <property type="component" value="Unassembled WGS sequence"/>
</dbReference>
<evidence type="ECO:0000256" key="7">
    <source>
        <dbReference type="ARBA" id="ARBA00022946"/>
    </source>
</evidence>
<comment type="pathway">
    <text evidence="3">Amino-acid degradation.</text>
</comment>
<dbReference type="FunFam" id="2.40.50.100:FF:000003">
    <property type="entry name" value="Acetyl-CoA carboxylase biotin carboxyl carrier protein"/>
    <property type="match status" value="1"/>
</dbReference>
<evidence type="ECO:0000256" key="10">
    <source>
        <dbReference type="ARBA" id="ARBA00062371"/>
    </source>
</evidence>
<reference evidence="16 17" key="1">
    <citation type="submission" date="2024-09" db="EMBL/GenBank/DDBJ databases">
        <title>Chromosome-scale assembly of Riccia fluitans.</title>
        <authorList>
            <person name="Paukszto L."/>
            <person name="Sawicki J."/>
            <person name="Karawczyk K."/>
            <person name="Piernik-Szablinska J."/>
            <person name="Szczecinska M."/>
            <person name="Mazdziarz M."/>
        </authorList>
    </citation>
    <scope>NUCLEOTIDE SEQUENCE [LARGE SCALE GENOMIC DNA]</scope>
    <source>
        <strain evidence="16">Rf_01</strain>
        <tissue evidence="16">Aerial parts of the thallus</tissue>
    </source>
</reference>
<dbReference type="SMART" id="SM00878">
    <property type="entry name" value="Biotin_carb_C"/>
    <property type="match status" value="1"/>
</dbReference>
<dbReference type="Pfam" id="PF00364">
    <property type="entry name" value="Biotin_lipoyl"/>
    <property type="match status" value="1"/>
</dbReference>
<feature type="domain" description="Lipoyl-binding" evidence="13">
    <location>
        <begin position="747"/>
        <end position="824"/>
    </location>
</feature>
<dbReference type="CDD" id="cd06850">
    <property type="entry name" value="biotinyl_domain"/>
    <property type="match status" value="1"/>
</dbReference>
<evidence type="ECO:0000256" key="9">
    <source>
        <dbReference type="ARBA" id="ARBA00023267"/>
    </source>
</evidence>
<comment type="cofactor">
    <cofactor evidence="1">
        <name>biotin</name>
        <dbReference type="ChEBI" id="CHEBI:57586"/>
    </cofactor>
</comment>
<sequence length="837" mass="91286">MSRKTAFATQRLKVLLTQGNSSSERWRGLPLALSFTGYNYSGYIYGGFAPLAKNGFNFSTYDVEPSLTSGGSGKDLCTKLHQPVASPCHVFRVPSASLSSVSDAGDRRKKPIEKILIANRGEIACRVIRTAKKLGIKTVAVYSDADRFAMHVNDADEAVHIGPAAANLSYLSAWKIIAAAKATKAEAIHPGYGFLSENVQFAELCKEEGIKFIGPPSPAIHAMGNKSVSKEVMTAAGVPVVPGYHGDNQDVNFLLTEANRIGYPVLIKATLGGGGKGMKIVYNESEFLDCLSSAQREAAAAFGDSRVLIEKYLTRPRHIEVQIFGDMHGNVVHLFERDCSVQRRHQKIIEEAPAPGISEKFRQQIGEAAVNAAKAVGYESAGTVEFIVDTTTGKFYFMEMNTRLQVEHPVTEMVTGQDLVEWQIRVANGEPLPLQQHQLQLSGHAFEARIYAENVPRGFLPAAGKLYHYNPPPVSTTVRVETGVDEGDSVSVYYDPMIAKLVAWGNDRSAALIKLHSSLSKFQIAGLPTNISFLKTLAKHSAFVAGEVGTHFIEEHREELLPSANHSSHEAGSAAPNMSEDPRVAQQAAAIAAVGMCLTPTDGLRKRGTGGGQARSGWDGGSGFRLNHLYTRPMMMEWKPDTAGNASLPIKLIATYDKNSKFSVEVEGEELLRLTVSGQNAGSSPQDLRLEIDDQVASVSLAQYFQDGTNNIHLWREDKHYHYTIPSLSLEREESDDEHGSDKNHHEQTYSTTAIGAVTAPMAGRVVKVFVENGGRVKKGEPLLVLEAMKMEHVVRAPVEGLVDGTNVIVGQQVNDNMILLQIKERRQNVPDEEDDD</sequence>
<dbReference type="PANTHER" id="PTHR18866">
    <property type="entry name" value="CARBOXYLASE:PYRUVATE/ACETYL-COA/PROPIONYL-COA CARBOXYLASE"/>
    <property type="match status" value="1"/>
</dbReference>
<dbReference type="InterPro" id="IPR011053">
    <property type="entry name" value="Single_hybrid_motif"/>
</dbReference>
<dbReference type="InterPro" id="IPR000089">
    <property type="entry name" value="Biotin_lipoyl"/>
</dbReference>
<dbReference type="SUPFAM" id="SSF52440">
    <property type="entry name" value="PreATP-grasp domain"/>
    <property type="match status" value="1"/>
</dbReference>
<comment type="caution">
    <text evidence="16">The sequence shown here is derived from an EMBL/GenBank/DDBJ whole genome shotgun (WGS) entry which is preliminary data.</text>
</comment>
<accession>A0ABD1ZPU6</accession>
<dbReference type="PROSITE" id="PS00866">
    <property type="entry name" value="CPSASE_1"/>
    <property type="match status" value="1"/>
</dbReference>
<evidence type="ECO:0000256" key="6">
    <source>
        <dbReference type="ARBA" id="ARBA00022840"/>
    </source>
</evidence>
<evidence type="ECO:0008006" key="18">
    <source>
        <dbReference type="Google" id="ProtNLM"/>
    </source>
</evidence>
<dbReference type="PROSITE" id="PS50968">
    <property type="entry name" value="BIOTINYL_LIPOYL"/>
    <property type="match status" value="1"/>
</dbReference>
<feature type="region of interest" description="Disordered" evidence="12">
    <location>
        <begin position="730"/>
        <end position="750"/>
    </location>
</feature>
<evidence type="ECO:0000256" key="12">
    <source>
        <dbReference type="SAM" id="MobiDB-lite"/>
    </source>
</evidence>
<dbReference type="SUPFAM" id="SSF51246">
    <property type="entry name" value="Rudiment single hybrid motif"/>
    <property type="match status" value="1"/>
</dbReference>
<dbReference type="InterPro" id="IPR050856">
    <property type="entry name" value="Biotin_carboxylase_complex"/>
</dbReference>
<dbReference type="Gene3D" id="2.40.50.100">
    <property type="match status" value="1"/>
</dbReference>
<dbReference type="InterPro" id="IPR001882">
    <property type="entry name" value="Biotin_BS"/>
</dbReference>
<evidence type="ECO:0000256" key="8">
    <source>
        <dbReference type="ARBA" id="ARBA00023128"/>
    </source>
</evidence>
<dbReference type="NCBIfam" id="NF006367">
    <property type="entry name" value="PRK08591.1"/>
    <property type="match status" value="1"/>
</dbReference>
<evidence type="ECO:0000259" key="15">
    <source>
        <dbReference type="PROSITE" id="PS50979"/>
    </source>
</evidence>
<dbReference type="InterPro" id="IPR011054">
    <property type="entry name" value="Rudment_hybrid_motif"/>
</dbReference>
<evidence type="ECO:0000313" key="17">
    <source>
        <dbReference type="Proteomes" id="UP001605036"/>
    </source>
</evidence>
<keyword evidence="9" id="KW-0092">Biotin</keyword>
<dbReference type="Pfam" id="PF19331">
    <property type="entry name" value="MCCA_BT"/>
    <property type="match status" value="1"/>
</dbReference>
<dbReference type="FunFam" id="3.30.1490.20:FF:000003">
    <property type="entry name" value="acetyl-CoA carboxylase isoform X1"/>
    <property type="match status" value="1"/>
</dbReference>
<dbReference type="GO" id="GO:0005759">
    <property type="term" value="C:mitochondrial matrix"/>
    <property type="evidence" value="ECO:0007669"/>
    <property type="project" value="UniProtKB-SubCell"/>
</dbReference>
<keyword evidence="17" id="KW-1185">Reference proteome</keyword>
<dbReference type="InterPro" id="IPR011761">
    <property type="entry name" value="ATP-grasp"/>
</dbReference>
<evidence type="ECO:0000256" key="5">
    <source>
        <dbReference type="ARBA" id="ARBA00022741"/>
    </source>
</evidence>
<keyword evidence="4" id="KW-0436">Ligase</keyword>
<dbReference type="PROSITE" id="PS00867">
    <property type="entry name" value="CPSASE_2"/>
    <property type="match status" value="1"/>
</dbReference>
<dbReference type="InterPro" id="IPR005481">
    <property type="entry name" value="BC-like_N"/>
</dbReference>
<dbReference type="AlphaFoldDB" id="A0ABD1ZPU6"/>
<evidence type="ECO:0000259" key="14">
    <source>
        <dbReference type="PROSITE" id="PS50975"/>
    </source>
</evidence>
<proteinExistence type="predicted"/>
<dbReference type="FunFam" id="3.30.470.20:FF:000028">
    <property type="entry name" value="Methylcrotonoyl-CoA carboxylase subunit alpha, mitochondrial"/>
    <property type="match status" value="1"/>
</dbReference>
<dbReference type="SUPFAM" id="SSF56059">
    <property type="entry name" value="Glutathione synthetase ATP-binding domain-like"/>
    <property type="match status" value="1"/>
</dbReference>
<dbReference type="GO" id="GO:0005524">
    <property type="term" value="F:ATP binding"/>
    <property type="evidence" value="ECO:0007669"/>
    <property type="project" value="UniProtKB-UniRule"/>
</dbReference>
<evidence type="ECO:0000259" key="13">
    <source>
        <dbReference type="PROSITE" id="PS50968"/>
    </source>
</evidence>
<dbReference type="InterPro" id="IPR005479">
    <property type="entry name" value="CPAse_ATP-bd"/>
</dbReference>
<evidence type="ECO:0000256" key="2">
    <source>
        <dbReference type="ARBA" id="ARBA00004305"/>
    </source>
</evidence>
<feature type="domain" description="ATP-grasp" evidence="14">
    <location>
        <begin position="230"/>
        <end position="428"/>
    </location>
</feature>
<comment type="subcellular location">
    <subcellularLocation>
        <location evidence="2">Mitochondrion matrix</location>
    </subcellularLocation>
</comment>
<comment type="subunit">
    <text evidence="10">Probably a heterodimer composed of biotin-containing alpha subunits and beta subunits.</text>
</comment>
<dbReference type="Pfam" id="PF00289">
    <property type="entry name" value="Biotin_carb_N"/>
    <property type="match status" value="1"/>
</dbReference>
<keyword evidence="8" id="KW-0496">Mitochondrion</keyword>
<name>A0ABD1ZPU6_9MARC</name>
<gene>
    <name evidence="16" type="ORF">R1flu_021420</name>
</gene>
<dbReference type="InterPro" id="IPR011764">
    <property type="entry name" value="Biotin_carboxylation_dom"/>
</dbReference>
<dbReference type="PROSITE" id="PS50979">
    <property type="entry name" value="BC"/>
    <property type="match status" value="1"/>
</dbReference>
<feature type="domain" description="Biotin carboxylation" evidence="15">
    <location>
        <begin position="111"/>
        <end position="558"/>
    </location>
</feature>
<dbReference type="EMBL" id="JBHFFA010000001">
    <property type="protein sequence ID" value="KAL2653292.1"/>
    <property type="molecule type" value="Genomic_DNA"/>
</dbReference>
<dbReference type="FunFam" id="3.40.50.20:FF:000010">
    <property type="entry name" value="Propionyl-CoA carboxylase subunit alpha"/>
    <property type="match status" value="1"/>
</dbReference>
<evidence type="ECO:0000256" key="4">
    <source>
        <dbReference type="ARBA" id="ARBA00022598"/>
    </source>
</evidence>
<evidence type="ECO:0000256" key="11">
    <source>
        <dbReference type="PROSITE-ProRule" id="PRU00409"/>
    </source>
</evidence>
<dbReference type="Pfam" id="PF02785">
    <property type="entry name" value="Biotin_carb_C"/>
    <property type="match status" value="1"/>
</dbReference>
<evidence type="ECO:0000256" key="1">
    <source>
        <dbReference type="ARBA" id="ARBA00001953"/>
    </source>
</evidence>
<dbReference type="PROSITE" id="PS00188">
    <property type="entry name" value="BIOTIN"/>
    <property type="match status" value="1"/>
</dbReference>
<dbReference type="Gene3D" id="3.30.470.20">
    <property type="entry name" value="ATP-grasp fold, B domain"/>
    <property type="match status" value="1"/>
</dbReference>
<protein>
    <recommendedName>
        <fullName evidence="18">MCCA</fullName>
    </recommendedName>
</protein>
<dbReference type="PROSITE" id="PS50975">
    <property type="entry name" value="ATP_GRASP"/>
    <property type="match status" value="1"/>
</dbReference>
<dbReference type="InterPro" id="IPR045774">
    <property type="entry name" value="MCCA_BT_dom"/>
</dbReference>
<evidence type="ECO:0000313" key="16">
    <source>
        <dbReference type="EMBL" id="KAL2653292.1"/>
    </source>
</evidence>